<name>S9R3G3_9RHOB</name>
<reference evidence="3 4" key="1">
    <citation type="journal article" date="2013" name="Stand. Genomic Sci.">
        <title>Genome sequence of the reddish-pigmented Rubellimicrobium thermophilum type strain (DSM 16684(T)), a member of the Roseobacter clade.</title>
        <authorList>
            <person name="Fiebig A."/>
            <person name="Riedel T."/>
            <person name="Gronow S."/>
            <person name="Petersen J."/>
            <person name="Klenk H.P."/>
            <person name="Goker M."/>
        </authorList>
    </citation>
    <scope>NUCLEOTIDE SEQUENCE [LARGE SCALE GENOMIC DNA]</scope>
    <source>
        <strain evidence="3 4">DSM 16684</strain>
    </source>
</reference>
<dbReference type="GO" id="GO:0016740">
    <property type="term" value="F:transferase activity"/>
    <property type="evidence" value="ECO:0007669"/>
    <property type="project" value="UniProtKB-KW"/>
</dbReference>
<dbReference type="Pfam" id="PF01206">
    <property type="entry name" value="TusA"/>
    <property type="match status" value="1"/>
</dbReference>
<evidence type="ECO:0000313" key="4">
    <source>
        <dbReference type="Proteomes" id="UP000015346"/>
    </source>
</evidence>
<dbReference type="Proteomes" id="UP000015346">
    <property type="component" value="Unassembled WGS sequence"/>
</dbReference>
<evidence type="ECO:0000313" key="3">
    <source>
        <dbReference type="EMBL" id="EPX86457.1"/>
    </source>
</evidence>
<dbReference type="RefSeq" id="WP_021097365.1">
    <property type="nucleotide sequence ID" value="NZ_KE557320.1"/>
</dbReference>
<dbReference type="STRING" id="1123069.ruthe_01272"/>
<dbReference type="OrthoDB" id="9797551at2"/>
<dbReference type="InterPro" id="IPR036868">
    <property type="entry name" value="TusA-like_sf"/>
</dbReference>
<dbReference type="PANTHER" id="PTHR33279">
    <property type="entry name" value="SULFUR CARRIER PROTEIN YEDF-RELATED"/>
    <property type="match status" value="1"/>
</dbReference>
<accession>S9R3G3</accession>
<comment type="similarity">
    <text evidence="1">Belongs to the sulfur carrier protein TusA family.</text>
</comment>
<keyword evidence="3" id="KW-0808">Transferase</keyword>
<sequence>MTTADRELDVRGLQCPLPVLRARKILLSMRAGEVLCVLADDPMAAIDLPHFCHENGHLHLGLTHLDGAQLHRIRRGPDRT</sequence>
<dbReference type="CDD" id="cd00291">
    <property type="entry name" value="SirA_YedF_YeeD"/>
    <property type="match status" value="1"/>
</dbReference>
<dbReference type="InterPro" id="IPR001455">
    <property type="entry name" value="TusA-like"/>
</dbReference>
<dbReference type="PROSITE" id="PS01148">
    <property type="entry name" value="UPF0033"/>
    <property type="match status" value="1"/>
</dbReference>
<proteinExistence type="inferred from homology"/>
<gene>
    <name evidence="3" type="ORF">ruthe_01272</name>
</gene>
<evidence type="ECO:0000259" key="2">
    <source>
        <dbReference type="PROSITE" id="PS01148"/>
    </source>
</evidence>
<dbReference type="SUPFAM" id="SSF64307">
    <property type="entry name" value="SirA-like"/>
    <property type="match status" value="1"/>
</dbReference>
<organism evidence="3 4">
    <name type="scientific">Rubellimicrobium thermophilum DSM 16684</name>
    <dbReference type="NCBI Taxonomy" id="1123069"/>
    <lineage>
        <taxon>Bacteria</taxon>
        <taxon>Pseudomonadati</taxon>
        <taxon>Pseudomonadota</taxon>
        <taxon>Alphaproteobacteria</taxon>
        <taxon>Rhodobacterales</taxon>
        <taxon>Roseobacteraceae</taxon>
        <taxon>Rubellimicrobium</taxon>
    </lineage>
</organism>
<dbReference type="HOGENOM" id="CLU_165255_1_2_5"/>
<comment type="caution">
    <text evidence="3">The sequence shown here is derived from an EMBL/GenBank/DDBJ whole genome shotgun (WGS) entry which is preliminary data.</text>
</comment>
<keyword evidence="4" id="KW-1185">Reference proteome</keyword>
<evidence type="ECO:0000256" key="1">
    <source>
        <dbReference type="ARBA" id="ARBA00008984"/>
    </source>
</evidence>
<dbReference type="Gene3D" id="3.30.110.40">
    <property type="entry name" value="TusA-like domain"/>
    <property type="match status" value="1"/>
</dbReference>
<dbReference type="EMBL" id="AOLV01000010">
    <property type="protein sequence ID" value="EPX86457.1"/>
    <property type="molecule type" value="Genomic_DNA"/>
</dbReference>
<feature type="domain" description="UPF0033" evidence="2">
    <location>
        <begin position="8"/>
        <end position="32"/>
    </location>
</feature>
<dbReference type="PANTHER" id="PTHR33279:SF6">
    <property type="entry name" value="SULFUR CARRIER PROTEIN YEDF-RELATED"/>
    <property type="match status" value="1"/>
</dbReference>
<dbReference type="EC" id="2.8.1.-" evidence="3"/>
<protein>
    <submittedName>
        <fullName evidence="3">Putative redox protein, regulator of disulfide bond formation</fullName>
        <ecNumber evidence="3">2.8.1.-</ecNumber>
    </submittedName>
</protein>
<dbReference type="AlphaFoldDB" id="S9R3G3"/>